<keyword evidence="1" id="KW-0732">Signal</keyword>
<protein>
    <submittedName>
        <fullName evidence="2">Uncharacterized protein</fullName>
    </submittedName>
</protein>
<feature type="signal peptide" evidence="1">
    <location>
        <begin position="1"/>
        <end position="19"/>
    </location>
</feature>
<gene>
    <name evidence="2" type="ORF">J4050_10905</name>
</gene>
<accession>A0ABS3T3E2</accession>
<proteinExistence type="predicted"/>
<dbReference type="Proteomes" id="UP000676776">
    <property type="component" value="Unassembled WGS sequence"/>
</dbReference>
<sequence>MKKIHLVILFCLMFVFAFAQKKSINNYKYIIVPIQFDFSKGKDTWRINTLTKYLFKEEGFEVYFDEQELPKDLFKDRCLALYANVEDVKGGFLKTRVQISLKDCYGEIVMLSKIGESKKKKYKEAYEEGIREAFESIRDLNYTYSPKAKEELKVEDNVAVSAIAADVSETFKATDSKASPEIRIEETTNEVKGKNEKSSFLKLKPITLGYEVLNDKGEVTMVLLATSSRDIFIVKDKSAIIYKNADGNFMYSENDGTSIVQKPISIRF</sequence>
<name>A0ABS3T3E2_9FLAO</name>
<comment type="caution">
    <text evidence="2">The sequence shown here is derived from an EMBL/GenBank/DDBJ whole genome shotgun (WGS) entry which is preliminary data.</text>
</comment>
<reference evidence="2 3" key="1">
    <citation type="submission" date="2021-03" db="EMBL/GenBank/DDBJ databases">
        <title>Winogradskyella sp. nov., isolated from costal sediment.</title>
        <authorList>
            <person name="Gao C."/>
        </authorList>
    </citation>
    <scope>NUCLEOTIDE SEQUENCE [LARGE SCALE GENOMIC DNA]</scope>
    <source>
        <strain evidence="2 3">DF17</strain>
    </source>
</reference>
<dbReference type="EMBL" id="JAGEVF010000008">
    <property type="protein sequence ID" value="MBO3117260.1"/>
    <property type="molecule type" value="Genomic_DNA"/>
</dbReference>
<dbReference type="RefSeq" id="WP_208154616.1">
    <property type="nucleotide sequence ID" value="NZ_JAGEVF010000008.1"/>
</dbReference>
<evidence type="ECO:0000313" key="2">
    <source>
        <dbReference type="EMBL" id="MBO3117260.1"/>
    </source>
</evidence>
<feature type="chain" id="PRO_5045639290" evidence="1">
    <location>
        <begin position="20"/>
        <end position="268"/>
    </location>
</feature>
<evidence type="ECO:0000313" key="3">
    <source>
        <dbReference type="Proteomes" id="UP000676776"/>
    </source>
</evidence>
<evidence type="ECO:0000256" key="1">
    <source>
        <dbReference type="SAM" id="SignalP"/>
    </source>
</evidence>
<organism evidence="2 3">
    <name type="scientific">Winogradskyella pelagia</name>
    <dbReference type="NCBI Taxonomy" id="2819984"/>
    <lineage>
        <taxon>Bacteria</taxon>
        <taxon>Pseudomonadati</taxon>
        <taxon>Bacteroidota</taxon>
        <taxon>Flavobacteriia</taxon>
        <taxon>Flavobacteriales</taxon>
        <taxon>Flavobacteriaceae</taxon>
        <taxon>Winogradskyella</taxon>
    </lineage>
</organism>
<keyword evidence="3" id="KW-1185">Reference proteome</keyword>